<evidence type="ECO:0000259" key="5">
    <source>
        <dbReference type="Pfam" id="PF02777"/>
    </source>
</evidence>
<dbReference type="SUPFAM" id="SSF54719">
    <property type="entry name" value="Fe,Mn superoxide dismutase (SOD), C-terminal domain"/>
    <property type="match status" value="1"/>
</dbReference>
<comment type="caution">
    <text evidence="6">The sequence shown here is derived from an EMBL/GenBank/DDBJ whole genome shotgun (WGS) entry which is preliminary data.</text>
</comment>
<keyword evidence="3" id="KW-0479">Metal-binding</keyword>
<dbReference type="PROSITE" id="PS00088">
    <property type="entry name" value="SOD_MN"/>
    <property type="match status" value="1"/>
</dbReference>
<dbReference type="Gene3D" id="3.55.40.20">
    <property type="entry name" value="Iron/manganese superoxide dismutase, C-terminal domain"/>
    <property type="match status" value="1"/>
</dbReference>
<keyword evidence="4" id="KW-0560">Oxidoreductase</keyword>
<dbReference type="GO" id="GO:0004784">
    <property type="term" value="F:superoxide dismutase activity"/>
    <property type="evidence" value="ECO:0007669"/>
    <property type="project" value="UniProtKB-EC"/>
</dbReference>
<organism evidence="6">
    <name type="scientific">marine sediment metagenome</name>
    <dbReference type="NCBI Taxonomy" id="412755"/>
    <lineage>
        <taxon>unclassified sequences</taxon>
        <taxon>metagenomes</taxon>
        <taxon>ecological metagenomes</taxon>
    </lineage>
</organism>
<protein>
    <recommendedName>
        <fullName evidence="2">superoxide dismutase</fullName>
        <ecNumber evidence="2">1.15.1.1</ecNumber>
    </recommendedName>
</protein>
<comment type="similarity">
    <text evidence="1">Belongs to the iron/manganese superoxide dismutase family.</text>
</comment>
<dbReference type="PANTHER" id="PTHR11404:SF6">
    <property type="entry name" value="SUPEROXIDE DISMUTASE [MN], MITOCHONDRIAL"/>
    <property type="match status" value="1"/>
</dbReference>
<dbReference type="PIRSF" id="PIRSF000349">
    <property type="entry name" value="SODismutase"/>
    <property type="match status" value="1"/>
</dbReference>
<evidence type="ECO:0000313" key="6">
    <source>
        <dbReference type="EMBL" id="KKN07394.1"/>
    </source>
</evidence>
<evidence type="ECO:0000256" key="1">
    <source>
        <dbReference type="ARBA" id="ARBA00008714"/>
    </source>
</evidence>
<evidence type="ECO:0000256" key="4">
    <source>
        <dbReference type="ARBA" id="ARBA00023002"/>
    </source>
</evidence>
<dbReference type="SUPFAM" id="SSF46609">
    <property type="entry name" value="Fe,Mn superoxide dismutase (SOD), N-terminal domain"/>
    <property type="match status" value="1"/>
</dbReference>
<feature type="domain" description="Manganese/iron superoxide dismutase C-terminal" evidence="5">
    <location>
        <begin position="90"/>
        <end position="181"/>
    </location>
</feature>
<gene>
    <name evidence="6" type="ORF">LCGC14_1067640</name>
</gene>
<evidence type="ECO:0000256" key="2">
    <source>
        <dbReference type="ARBA" id="ARBA00012682"/>
    </source>
</evidence>
<reference evidence="6" key="1">
    <citation type="journal article" date="2015" name="Nature">
        <title>Complex archaea that bridge the gap between prokaryotes and eukaryotes.</title>
        <authorList>
            <person name="Spang A."/>
            <person name="Saw J.H."/>
            <person name="Jorgensen S.L."/>
            <person name="Zaremba-Niedzwiedzka K."/>
            <person name="Martijn J."/>
            <person name="Lind A.E."/>
            <person name="van Eijk R."/>
            <person name="Schleper C."/>
            <person name="Guy L."/>
            <person name="Ettema T.J."/>
        </authorList>
    </citation>
    <scope>NUCLEOTIDE SEQUENCE</scope>
</reference>
<dbReference type="InterPro" id="IPR001189">
    <property type="entry name" value="Mn/Fe_SOD"/>
</dbReference>
<evidence type="ECO:0000256" key="3">
    <source>
        <dbReference type="ARBA" id="ARBA00022723"/>
    </source>
</evidence>
<dbReference type="Pfam" id="PF02777">
    <property type="entry name" value="Sod_Fe_C"/>
    <property type="match status" value="1"/>
</dbReference>
<dbReference type="AlphaFoldDB" id="A0A0F9MP46"/>
<dbReference type="EMBL" id="LAZR01004576">
    <property type="protein sequence ID" value="KKN07394.1"/>
    <property type="molecule type" value="Genomic_DNA"/>
</dbReference>
<dbReference type="InterPro" id="IPR050265">
    <property type="entry name" value="Fe/Mn_Superoxide_Dismutase"/>
</dbReference>
<dbReference type="InterPro" id="IPR019833">
    <property type="entry name" value="Mn/Fe_SOD_BS"/>
</dbReference>
<dbReference type="InterPro" id="IPR036324">
    <property type="entry name" value="Mn/Fe_SOD_N_sf"/>
</dbReference>
<dbReference type="InterPro" id="IPR036314">
    <property type="entry name" value="SOD_C_sf"/>
</dbReference>
<dbReference type="PANTHER" id="PTHR11404">
    <property type="entry name" value="SUPEROXIDE DISMUTASE 2"/>
    <property type="match status" value="1"/>
</dbReference>
<dbReference type="EC" id="1.15.1.1" evidence="2"/>
<accession>A0A0F9MP46</accession>
<proteinExistence type="inferred from homology"/>
<dbReference type="GO" id="GO:0046872">
    <property type="term" value="F:metal ion binding"/>
    <property type="evidence" value="ECO:0007669"/>
    <property type="project" value="UniProtKB-KW"/>
</dbReference>
<name>A0A0F9MP46_9ZZZZ</name>
<sequence>MIENDLRYWVKLLEGKEKLELSKLSFSKTALAPIISKKTIDIHYDVLTKAYFEKAEKTGDAFQIAGALLHDLYWKNLQPQKAAGSKKPLGQTAELIDNKFGSFNEFKKEFEEQATTIQGNGWCVLTRTGRILQIPNHKKRDDIILIIDMWEHAYFLDHGADKKKYLNLIWKIINWGEVETRLD</sequence>
<dbReference type="InterPro" id="IPR019832">
    <property type="entry name" value="Mn/Fe_SOD_C"/>
</dbReference>